<dbReference type="AlphaFoldDB" id="A0A538TLG9"/>
<sequence length="353" mass="38081">MCCVSDSSTSRRTSSTDAPTPSPKPAPAAGSQAGRGGHRPVTREAVTVIATVWNEAAEIDVLLDSLLRGSRIPDEIVIADGGSTDDTYGRLSKRAAADSRIRALLAPGNRSVGRNAAVRAACHAIIACTDAGVEVDPEWLEWLVRPFENDSGVDVVAGFYRPVGATPFERAAGVVSAPSLSEVDLARFLPSTRSVAFRRAAFELVGGFDESLSHNEDTPFALALKREGRKFAFAPEAIVRWHPRGNLRAFMHQHRRFGTGDGESRVQGWFYATIAAKYAAGLALFAAGFWFMPAWLLLALAVGIFVASQARRGSGRIPPREAIFLVPLLKVAYDLAYLWGYARGRMGPRRGLS</sequence>
<feature type="compositionally biased region" description="Low complexity" evidence="1">
    <location>
        <begin position="1"/>
        <end position="19"/>
    </location>
</feature>
<dbReference type="InterPro" id="IPR029044">
    <property type="entry name" value="Nucleotide-diphossugar_trans"/>
</dbReference>
<dbReference type="GO" id="GO:0016740">
    <property type="term" value="F:transferase activity"/>
    <property type="evidence" value="ECO:0007669"/>
    <property type="project" value="UniProtKB-KW"/>
</dbReference>
<organism evidence="5 6">
    <name type="scientific">Eiseniibacteriota bacterium</name>
    <dbReference type="NCBI Taxonomy" id="2212470"/>
    <lineage>
        <taxon>Bacteria</taxon>
        <taxon>Candidatus Eiseniibacteriota</taxon>
    </lineage>
</organism>
<comment type="caution">
    <text evidence="5">The sequence shown here is derived from an EMBL/GenBank/DDBJ whole genome shotgun (WGS) entry which is preliminary data.</text>
</comment>
<dbReference type="PANTHER" id="PTHR43685:SF3">
    <property type="entry name" value="SLR2126 PROTEIN"/>
    <property type="match status" value="1"/>
</dbReference>
<dbReference type="SUPFAM" id="SSF53448">
    <property type="entry name" value="Nucleotide-diphospho-sugar transferases"/>
    <property type="match status" value="1"/>
</dbReference>
<feature type="transmembrane region" description="Helical" evidence="2">
    <location>
        <begin position="322"/>
        <end position="342"/>
    </location>
</feature>
<feature type="domain" description="Glycosyltransferase 2-like" evidence="4">
    <location>
        <begin position="192"/>
        <end position="305"/>
    </location>
</feature>
<evidence type="ECO:0000256" key="2">
    <source>
        <dbReference type="SAM" id="Phobius"/>
    </source>
</evidence>
<feature type="region of interest" description="Disordered" evidence="1">
    <location>
        <begin position="1"/>
        <end position="40"/>
    </location>
</feature>
<keyword evidence="2" id="KW-0812">Transmembrane</keyword>
<dbReference type="InterPro" id="IPR001173">
    <property type="entry name" value="Glyco_trans_2-like"/>
</dbReference>
<dbReference type="Pfam" id="PF13632">
    <property type="entry name" value="Glyco_trans_2_3"/>
    <property type="match status" value="1"/>
</dbReference>
<evidence type="ECO:0000313" key="6">
    <source>
        <dbReference type="Proteomes" id="UP000317691"/>
    </source>
</evidence>
<reference evidence="5 6" key="1">
    <citation type="journal article" date="2019" name="Nat. Microbiol.">
        <title>Mediterranean grassland soil C-N compound turnover is dependent on rainfall and depth, and is mediated by genomically divergent microorganisms.</title>
        <authorList>
            <person name="Diamond S."/>
            <person name="Andeer P.F."/>
            <person name="Li Z."/>
            <person name="Crits-Christoph A."/>
            <person name="Burstein D."/>
            <person name="Anantharaman K."/>
            <person name="Lane K.R."/>
            <person name="Thomas B.C."/>
            <person name="Pan C."/>
            <person name="Northen T.R."/>
            <person name="Banfield J.F."/>
        </authorList>
    </citation>
    <scope>NUCLEOTIDE SEQUENCE [LARGE SCALE GENOMIC DNA]</scope>
    <source>
        <strain evidence="5">WS_9</strain>
    </source>
</reference>
<dbReference type="PANTHER" id="PTHR43685">
    <property type="entry name" value="GLYCOSYLTRANSFERASE"/>
    <property type="match status" value="1"/>
</dbReference>
<dbReference type="EMBL" id="VBOZ01000020">
    <property type="protein sequence ID" value="TMQ64471.1"/>
    <property type="molecule type" value="Genomic_DNA"/>
</dbReference>
<name>A0A538TLG9_UNCEI</name>
<gene>
    <name evidence="5" type="ORF">E6K79_07540</name>
</gene>
<keyword evidence="2" id="KW-1133">Transmembrane helix</keyword>
<evidence type="ECO:0000259" key="3">
    <source>
        <dbReference type="Pfam" id="PF00535"/>
    </source>
</evidence>
<feature type="transmembrane region" description="Helical" evidence="2">
    <location>
        <begin position="282"/>
        <end position="310"/>
    </location>
</feature>
<evidence type="ECO:0000259" key="4">
    <source>
        <dbReference type="Pfam" id="PF13632"/>
    </source>
</evidence>
<proteinExistence type="predicted"/>
<dbReference type="InterPro" id="IPR050834">
    <property type="entry name" value="Glycosyltransf_2"/>
</dbReference>
<dbReference type="Gene3D" id="3.90.550.10">
    <property type="entry name" value="Spore Coat Polysaccharide Biosynthesis Protein SpsA, Chain A"/>
    <property type="match status" value="1"/>
</dbReference>
<accession>A0A538TLG9</accession>
<evidence type="ECO:0000256" key="1">
    <source>
        <dbReference type="SAM" id="MobiDB-lite"/>
    </source>
</evidence>
<feature type="domain" description="Glycosyltransferase 2-like" evidence="3">
    <location>
        <begin position="47"/>
        <end position="167"/>
    </location>
</feature>
<evidence type="ECO:0000313" key="5">
    <source>
        <dbReference type="EMBL" id="TMQ64471.1"/>
    </source>
</evidence>
<dbReference type="Pfam" id="PF00535">
    <property type="entry name" value="Glycos_transf_2"/>
    <property type="match status" value="1"/>
</dbReference>
<keyword evidence="5" id="KW-0808">Transferase</keyword>
<dbReference type="Proteomes" id="UP000317691">
    <property type="component" value="Unassembled WGS sequence"/>
</dbReference>
<keyword evidence="2" id="KW-0472">Membrane</keyword>
<protein>
    <submittedName>
        <fullName evidence="5">Glycosyltransferase</fullName>
    </submittedName>
</protein>